<dbReference type="Proteomes" id="UP001153076">
    <property type="component" value="Unassembled WGS sequence"/>
</dbReference>
<comment type="caution">
    <text evidence="2">The sequence shown here is derived from an EMBL/GenBank/DDBJ whole genome shotgun (WGS) entry which is preliminary data.</text>
</comment>
<dbReference type="OrthoDB" id="1683089at2759"/>
<evidence type="ECO:0000313" key="3">
    <source>
        <dbReference type="Proteomes" id="UP001153076"/>
    </source>
</evidence>
<dbReference type="AlphaFoldDB" id="A0A9Q1QKR6"/>
<keyword evidence="3" id="KW-1185">Reference proteome</keyword>
<reference evidence="2" key="1">
    <citation type="submission" date="2022-04" db="EMBL/GenBank/DDBJ databases">
        <title>Carnegiea gigantea Genome sequencing and assembly v2.</title>
        <authorList>
            <person name="Copetti D."/>
            <person name="Sanderson M.J."/>
            <person name="Burquez A."/>
            <person name="Wojciechowski M.F."/>
        </authorList>
    </citation>
    <scope>NUCLEOTIDE SEQUENCE</scope>
    <source>
        <strain evidence="2">SGP5-SGP5p</strain>
        <tissue evidence="2">Aerial part</tissue>
    </source>
</reference>
<gene>
    <name evidence="2" type="ORF">Cgig2_001280</name>
</gene>
<protein>
    <submittedName>
        <fullName evidence="2">Uncharacterized protein</fullName>
    </submittedName>
</protein>
<organism evidence="2 3">
    <name type="scientific">Carnegiea gigantea</name>
    <dbReference type="NCBI Taxonomy" id="171969"/>
    <lineage>
        <taxon>Eukaryota</taxon>
        <taxon>Viridiplantae</taxon>
        <taxon>Streptophyta</taxon>
        <taxon>Embryophyta</taxon>
        <taxon>Tracheophyta</taxon>
        <taxon>Spermatophyta</taxon>
        <taxon>Magnoliopsida</taxon>
        <taxon>eudicotyledons</taxon>
        <taxon>Gunneridae</taxon>
        <taxon>Pentapetalae</taxon>
        <taxon>Caryophyllales</taxon>
        <taxon>Cactineae</taxon>
        <taxon>Cactaceae</taxon>
        <taxon>Cactoideae</taxon>
        <taxon>Echinocereeae</taxon>
        <taxon>Carnegiea</taxon>
    </lineage>
</organism>
<dbReference type="EMBL" id="JAKOGI010000066">
    <property type="protein sequence ID" value="KAJ8445962.1"/>
    <property type="molecule type" value="Genomic_DNA"/>
</dbReference>
<evidence type="ECO:0000256" key="1">
    <source>
        <dbReference type="SAM" id="MobiDB-lite"/>
    </source>
</evidence>
<evidence type="ECO:0000313" key="2">
    <source>
        <dbReference type="EMBL" id="KAJ8445962.1"/>
    </source>
</evidence>
<feature type="compositionally biased region" description="Basic residues" evidence="1">
    <location>
        <begin position="199"/>
        <end position="214"/>
    </location>
</feature>
<sequence length="282" mass="33169">MFKDKTYFLDMFKDYLVQEGIYMNYIQMERRRFTAAYLLPLRAYFQELVGRFMRSTFKGTLSKHSKSHRRPCKPQKTMQALLKLSVTAHNCLLDEPQEHWCRHLFPAFTKSDDNRTNFVETLNNVLNMGRDEPIYNLLKEISSTLTQWSGNKRKPATNWKRRVKIGWPTKGRRRGWDEGKKRRRVGLQLADCPFLGKKPGIRKPRPKSKNKKSPPRKEQQLHLQGGSGDNSLLQAQKPKTKVQTSSEIHTTIVWPHEVLVRSRNKIIHFRWSPTFGTINLSF</sequence>
<accession>A0A9Q1QKR6</accession>
<proteinExistence type="predicted"/>
<feature type="region of interest" description="Disordered" evidence="1">
    <location>
        <begin position="193"/>
        <end position="246"/>
    </location>
</feature>
<name>A0A9Q1QKR6_9CARY</name>